<dbReference type="InterPro" id="IPR051260">
    <property type="entry name" value="Diverse_substr_monoxygenases"/>
</dbReference>
<keyword evidence="2 6" id="KW-0288">FMN</keyword>
<evidence type="ECO:0000256" key="6">
    <source>
        <dbReference type="PIRSR" id="PIRSR000337-1"/>
    </source>
</evidence>
<dbReference type="InterPro" id="IPR011251">
    <property type="entry name" value="Luciferase-like_dom"/>
</dbReference>
<dbReference type="Pfam" id="PF00296">
    <property type="entry name" value="Bac_luciferase"/>
    <property type="match status" value="1"/>
</dbReference>
<name>A0A1H3QY34_9BURK</name>
<evidence type="ECO:0000256" key="5">
    <source>
        <dbReference type="ARBA" id="ARBA00033748"/>
    </source>
</evidence>
<gene>
    <name evidence="8" type="ORF">SAMN05421547_1149</name>
</gene>
<organism evidence="8 9">
    <name type="scientific">Delftia lacustris</name>
    <dbReference type="NCBI Taxonomy" id="558537"/>
    <lineage>
        <taxon>Bacteria</taxon>
        <taxon>Pseudomonadati</taxon>
        <taxon>Pseudomonadota</taxon>
        <taxon>Betaproteobacteria</taxon>
        <taxon>Burkholderiales</taxon>
        <taxon>Comamonadaceae</taxon>
        <taxon>Delftia</taxon>
    </lineage>
</organism>
<dbReference type="RefSeq" id="WP_034366798.1">
    <property type="nucleotide sequence ID" value="NZ_AP025556.1"/>
</dbReference>
<reference evidence="8 9" key="1">
    <citation type="submission" date="2016-10" db="EMBL/GenBank/DDBJ databases">
        <authorList>
            <person name="de Groot N.N."/>
        </authorList>
    </citation>
    <scope>NUCLEOTIDE SEQUENCE [LARGE SCALE GENOMIC DNA]</scope>
    <source>
        <strain evidence="8 9">LMG 24775</strain>
    </source>
</reference>
<keyword evidence="3" id="KW-0560">Oxidoreductase</keyword>
<accession>A0A1H3QY34</accession>
<proteinExistence type="inferred from homology"/>
<dbReference type="NCBIfam" id="TIGR03860">
    <property type="entry name" value="FMN_nitrolo"/>
    <property type="match status" value="1"/>
</dbReference>
<dbReference type="PIRSF" id="PIRSF000337">
    <property type="entry name" value="NTA_MOA"/>
    <property type="match status" value="1"/>
</dbReference>
<feature type="domain" description="Luciferase-like" evidence="7">
    <location>
        <begin position="22"/>
        <end position="385"/>
    </location>
</feature>
<dbReference type="PANTHER" id="PTHR30011">
    <property type="entry name" value="ALKANESULFONATE MONOOXYGENASE-RELATED"/>
    <property type="match status" value="1"/>
</dbReference>
<dbReference type="GO" id="GO:0016705">
    <property type="term" value="F:oxidoreductase activity, acting on paired donors, with incorporation or reduction of molecular oxygen"/>
    <property type="evidence" value="ECO:0007669"/>
    <property type="project" value="InterPro"/>
</dbReference>
<sequence length="455" mass="49454">MSRQLHLNLFLMTRGHHEGAWRHPGANRKALTDLELYVDAARIAEAAKFDAVFLADSLVGPENGQQITSGLLDPLVLLTALALRTERIGLIGTASTTYSHAYTLARQFASLDHLSKGRAGWNIVTSWAPNAGLNYGLADSVDHGDRYRIAEEFVSAVDALWRSFPASALLDDTAAGQFLDASQIRPIHFEGKYIRTRGPLNVPGSPQGRPVFVQAGQSESGRAFAAQWAEAIFTAHGSRESAQAFYADIKGQAQRLGRRPQDIVILPGISAAIGSTEYEARQVWEELDSLTSIEVGLARLSARFGGHDFSAVPLDRLLTRDDFPDPDKVEASRSRAVGYVETSLRDGLTLRGLLKRLAGARGHLAVAGTPEQVADIIEDWFRHGAADGFNVMPPILNQQFELFTSEVVPLLRKRGLFREEYESRTLRGHFGLGELAGTGAGGAPAARPREQALAA</sequence>
<dbReference type="EMBL" id="FNPE01000014">
    <property type="protein sequence ID" value="SDZ18454.1"/>
    <property type="molecule type" value="Genomic_DNA"/>
</dbReference>
<feature type="binding site" evidence="6">
    <location>
        <position position="93"/>
    </location>
    <ligand>
        <name>FMN</name>
        <dbReference type="ChEBI" id="CHEBI:58210"/>
    </ligand>
</feature>
<dbReference type="GeneID" id="94691687"/>
<comment type="similarity">
    <text evidence="5">Belongs to the NtaA/SnaA/DszA monooxygenase family.</text>
</comment>
<keyword evidence="1 6" id="KW-0285">Flavoprotein</keyword>
<dbReference type="PANTHER" id="PTHR30011:SF16">
    <property type="entry name" value="C2H2 FINGER DOMAIN TRANSCRIPTION FACTOR (EUROFUNG)-RELATED"/>
    <property type="match status" value="1"/>
</dbReference>
<feature type="binding site" evidence="6">
    <location>
        <position position="56"/>
    </location>
    <ligand>
        <name>FMN</name>
        <dbReference type="ChEBI" id="CHEBI:58210"/>
    </ligand>
</feature>
<evidence type="ECO:0000256" key="4">
    <source>
        <dbReference type="ARBA" id="ARBA00023033"/>
    </source>
</evidence>
<evidence type="ECO:0000313" key="9">
    <source>
        <dbReference type="Proteomes" id="UP000183417"/>
    </source>
</evidence>
<evidence type="ECO:0000256" key="2">
    <source>
        <dbReference type="ARBA" id="ARBA00022643"/>
    </source>
</evidence>
<evidence type="ECO:0000256" key="1">
    <source>
        <dbReference type="ARBA" id="ARBA00022630"/>
    </source>
</evidence>
<dbReference type="Gene3D" id="3.20.20.30">
    <property type="entry name" value="Luciferase-like domain"/>
    <property type="match status" value="1"/>
</dbReference>
<dbReference type="GO" id="GO:0004497">
    <property type="term" value="F:monooxygenase activity"/>
    <property type="evidence" value="ECO:0007669"/>
    <property type="project" value="UniProtKB-KW"/>
</dbReference>
<evidence type="ECO:0000259" key="7">
    <source>
        <dbReference type="Pfam" id="PF00296"/>
    </source>
</evidence>
<feature type="binding site" evidence="6">
    <location>
        <position position="147"/>
    </location>
    <ligand>
        <name>FMN</name>
        <dbReference type="ChEBI" id="CHEBI:58210"/>
    </ligand>
</feature>
<keyword evidence="4 8" id="KW-0503">Monooxygenase</keyword>
<protein>
    <submittedName>
        <fullName evidence="8">FMN-dependent oxidoreductase, nitrilotriacetate monooxygenase family</fullName>
    </submittedName>
</protein>
<dbReference type="InterPro" id="IPR036661">
    <property type="entry name" value="Luciferase-like_sf"/>
</dbReference>
<dbReference type="AlphaFoldDB" id="A0A1H3QY34"/>
<dbReference type="InterPro" id="IPR016215">
    <property type="entry name" value="NTA_MOA"/>
</dbReference>
<feature type="binding site" evidence="6">
    <location>
        <position position="218"/>
    </location>
    <ligand>
        <name>FMN</name>
        <dbReference type="ChEBI" id="CHEBI:58210"/>
    </ligand>
</feature>
<evidence type="ECO:0000313" key="8">
    <source>
        <dbReference type="EMBL" id="SDZ18454.1"/>
    </source>
</evidence>
<dbReference type="Proteomes" id="UP000183417">
    <property type="component" value="Unassembled WGS sequence"/>
</dbReference>
<dbReference type="CDD" id="cd01095">
    <property type="entry name" value="Nitrilotriacetate_monoxgenase"/>
    <property type="match status" value="1"/>
</dbReference>
<dbReference type="SUPFAM" id="SSF51679">
    <property type="entry name" value="Bacterial luciferase-like"/>
    <property type="match status" value="1"/>
</dbReference>
<evidence type="ECO:0000256" key="3">
    <source>
        <dbReference type="ARBA" id="ARBA00023002"/>
    </source>
</evidence>
<feature type="binding site" evidence="6">
    <location>
        <position position="143"/>
    </location>
    <ligand>
        <name>FMN</name>
        <dbReference type="ChEBI" id="CHEBI:58210"/>
    </ligand>
</feature>